<protein>
    <submittedName>
        <fullName evidence="4">TolC family protein</fullName>
    </submittedName>
</protein>
<name>A0A928BQR9_XYLRU</name>
<evidence type="ECO:0000256" key="3">
    <source>
        <dbReference type="SAM" id="SignalP"/>
    </source>
</evidence>
<sequence length="319" mass="35282">MNIFRRLIFILAIASTSTTALAQFNESGISAGFFDSSNEKDINFSEFHLPPLAVLFENAKTNPQILSLEKARELAEAEVAKQKRHIFSYVTGHASYSYGIGDMWGNSSSGYSATMYQYQGTKQAYWNIGINLAIPVEDILDLTAAVKRKRIDVEKAVIDKDIAYDQLKLQIATLFVKITNSLVSLKTLGEAAAASQGAGALNKEDFENGNLEIAAYADTKREESSQVSGYQDLQTTITTDIITLEILTHTPIITNATTEITLDKSIHKTPKEQAKENKANEKRIKALEKEEKQKIKKLEKAEAKAEKAAAKAAKKQKKQ</sequence>
<feature type="signal peptide" evidence="3">
    <location>
        <begin position="1"/>
        <end position="22"/>
    </location>
</feature>
<comment type="similarity">
    <text evidence="1">Belongs to the outer membrane factor (OMF) (TC 1.B.17) family.</text>
</comment>
<keyword evidence="2" id="KW-0175">Coiled coil</keyword>
<dbReference type="InterPro" id="IPR003423">
    <property type="entry name" value="OMP_efflux"/>
</dbReference>
<accession>A0A928BQR9</accession>
<dbReference type="Proteomes" id="UP000763088">
    <property type="component" value="Unassembled WGS sequence"/>
</dbReference>
<dbReference type="Gene3D" id="1.20.1600.10">
    <property type="entry name" value="Outer membrane efflux proteins (OEP)"/>
    <property type="match status" value="1"/>
</dbReference>
<evidence type="ECO:0000256" key="2">
    <source>
        <dbReference type="SAM" id="Coils"/>
    </source>
</evidence>
<dbReference type="SUPFAM" id="SSF56954">
    <property type="entry name" value="Outer membrane efflux proteins (OEP)"/>
    <property type="match status" value="1"/>
</dbReference>
<proteinExistence type="inferred from homology"/>
<feature type="chain" id="PRO_5036794318" evidence="3">
    <location>
        <begin position="23"/>
        <end position="319"/>
    </location>
</feature>
<dbReference type="AlphaFoldDB" id="A0A928BQR9"/>
<dbReference type="GO" id="GO:0015562">
    <property type="term" value="F:efflux transmembrane transporter activity"/>
    <property type="evidence" value="ECO:0007669"/>
    <property type="project" value="InterPro"/>
</dbReference>
<organism evidence="4 5">
    <name type="scientific">Xylanibacter ruminicola</name>
    <name type="common">Prevotella ruminicola</name>
    <dbReference type="NCBI Taxonomy" id="839"/>
    <lineage>
        <taxon>Bacteria</taxon>
        <taxon>Pseudomonadati</taxon>
        <taxon>Bacteroidota</taxon>
        <taxon>Bacteroidia</taxon>
        <taxon>Bacteroidales</taxon>
        <taxon>Prevotellaceae</taxon>
        <taxon>Xylanibacter</taxon>
    </lineage>
</organism>
<keyword evidence="3" id="KW-0732">Signal</keyword>
<reference evidence="4" key="1">
    <citation type="submission" date="2019-04" db="EMBL/GenBank/DDBJ databases">
        <title>Evolution of Biomass-Degrading Anaerobic Consortia Revealed by Metagenomics.</title>
        <authorList>
            <person name="Peng X."/>
        </authorList>
    </citation>
    <scope>NUCLEOTIDE SEQUENCE</scope>
    <source>
        <strain evidence="4">SIG141</strain>
    </source>
</reference>
<evidence type="ECO:0000256" key="1">
    <source>
        <dbReference type="ARBA" id="ARBA00007613"/>
    </source>
</evidence>
<dbReference type="EMBL" id="SUYD01000004">
    <property type="protein sequence ID" value="MBE6265559.1"/>
    <property type="molecule type" value="Genomic_DNA"/>
</dbReference>
<dbReference type="Pfam" id="PF02321">
    <property type="entry name" value="OEP"/>
    <property type="match status" value="1"/>
</dbReference>
<evidence type="ECO:0000313" key="4">
    <source>
        <dbReference type="EMBL" id="MBE6265559.1"/>
    </source>
</evidence>
<feature type="coiled-coil region" evidence="2">
    <location>
        <begin position="271"/>
        <end position="318"/>
    </location>
</feature>
<gene>
    <name evidence="4" type="ORF">E7102_03665</name>
</gene>
<comment type="caution">
    <text evidence="4">The sequence shown here is derived from an EMBL/GenBank/DDBJ whole genome shotgun (WGS) entry which is preliminary data.</text>
</comment>
<evidence type="ECO:0000313" key="5">
    <source>
        <dbReference type="Proteomes" id="UP000763088"/>
    </source>
</evidence>